<dbReference type="PANTHER" id="PTHR30578">
    <property type="entry name" value="ELECTRON TRANSPORT COMPLEX PROTEIN RNFD"/>
    <property type="match status" value="1"/>
</dbReference>
<feature type="transmembrane region" description="Helical" evidence="9">
    <location>
        <begin position="277"/>
        <end position="295"/>
    </location>
</feature>
<dbReference type="RefSeq" id="WP_033190950.1">
    <property type="nucleotide sequence ID" value="NZ_CP014334.2"/>
</dbReference>
<evidence type="ECO:0000256" key="8">
    <source>
        <dbReference type="ARBA" id="ARBA00023136"/>
    </source>
</evidence>
<keyword evidence="3" id="KW-0285">Flavoprotein</keyword>
<dbReference type="InterPro" id="IPR004338">
    <property type="entry name" value="NqrB/RnfD"/>
</dbReference>
<dbReference type="Proteomes" id="UP000093740">
    <property type="component" value="Chromosome"/>
</dbReference>
<evidence type="ECO:0000256" key="2">
    <source>
        <dbReference type="ARBA" id="ARBA00022553"/>
    </source>
</evidence>
<dbReference type="KEGG" id="fia:NA23_04440"/>
<protein>
    <submittedName>
        <fullName evidence="10">RnfABCDGE type electron transport complex subunit D</fullName>
    </submittedName>
</protein>
<organism evidence="10 11">
    <name type="scientific">Fervidobacterium islandicum</name>
    <dbReference type="NCBI Taxonomy" id="2423"/>
    <lineage>
        <taxon>Bacteria</taxon>
        <taxon>Thermotogati</taxon>
        <taxon>Thermotogota</taxon>
        <taxon>Thermotogae</taxon>
        <taxon>Thermotogales</taxon>
        <taxon>Fervidobacteriaceae</taxon>
        <taxon>Fervidobacterium</taxon>
    </lineage>
</organism>
<keyword evidence="6" id="KW-1278">Translocase</keyword>
<name>A0AAI8CKH8_FERIS</name>
<evidence type="ECO:0000256" key="5">
    <source>
        <dbReference type="ARBA" id="ARBA00022692"/>
    </source>
</evidence>
<dbReference type="Pfam" id="PF03116">
    <property type="entry name" value="NQR2_RnfD_RnfE"/>
    <property type="match status" value="1"/>
</dbReference>
<feature type="transmembrane region" description="Helical" evidence="9">
    <location>
        <begin position="169"/>
        <end position="188"/>
    </location>
</feature>
<evidence type="ECO:0000256" key="6">
    <source>
        <dbReference type="ARBA" id="ARBA00022967"/>
    </source>
</evidence>
<keyword evidence="5 9" id="KW-0812">Transmembrane</keyword>
<dbReference type="GO" id="GO:0005886">
    <property type="term" value="C:plasma membrane"/>
    <property type="evidence" value="ECO:0007669"/>
    <property type="project" value="TreeGrafter"/>
</dbReference>
<dbReference type="GO" id="GO:0055085">
    <property type="term" value="P:transmembrane transport"/>
    <property type="evidence" value="ECO:0007669"/>
    <property type="project" value="InterPro"/>
</dbReference>
<keyword evidence="1" id="KW-0813">Transport</keyword>
<dbReference type="EMBL" id="CP014334">
    <property type="protein sequence ID" value="AMW32601.1"/>
    <property type="molecule type" value="Genomic_DNA"/>
</dbReference>
<dbReference type="AlphaFoldDB" id="A0AAI8CKH8"/>
<reference evidence="10 11" key="1">
    <citation type="journal article" date="2015" name="Stand. Genomic Sci.">
        <title>Genome sequence of a native-feather degrading extremely thermophilic Eubacterium, Fervidobacterium islandicum AW-1.</title>
        <authorList>
            <person name="Lee Y.J."/>
            <person name="Jeong H."/>
            <person name="Park G.S."/>
            <person name="Kwak Y."/>
            <person name="Lee S.J."/>
            <person name="Lee S.J."/>
            <person name="Park M.K."/>
            <person name="Kim J.Y."/>
            <person name="Kang H.K."/>
            <person name="Shin J.H."/>
            <person name="Lee D.W."/>
        </authorList>
    </citation>
    <scope>NUCLEOTIDE SEQUENCE [LARGE SCALE GENOMIC DNA]</scope>
    <source>
        <strain evidence="10 11">AW-1</strain>
    </source>
</reference>
<keyword evidence="8 9" id="KW-0472">Membrane</keyword>
<keyword evidence="4" id="KW-0288">FMN</keyword>
<keyword evidence="7 9" id="KW-1133">Transmembrane helix</keyword>
<evidence type="ECO:0000256" key="7">
    <source>
        <dbReference type="ARBA" id="ARBA00022989"/>
    </source>
</evidence>
<keyword evidence="11" id="KW-1185">Reference proteome</keyword>
<gene>
    <name evidence="10" type="ORF">NA23_04440</name>
</gene>
<feature type="transmembrane region" description="Helical" evidence="9">
    <location>
        <begin position="109"/>
        <end position="128"/>
    </location>
</feature>
<evidence type="ECO:0000256" key="4">
    <source>
        <dbReference type="ARBA" id="ARBA00022643"/>
    </source>
</evidence>
<evidence type="ECO:0000256" key="9">
    <source>
        <dbReference type="SAM" id="Phobius"/>
    </source>
</evidence>
<evidence type="ECO:0000256" key="3">
    <source>
        <dbReference type="ARBA" id="ARBA00022630"/>
    </source>
</evidence>
<accession>A0AAI8CKH8</accession>
<sequence>MGPTNFVKFQKQPMMLKMLYALTPILLFSIFAYGLRVIWLGFWVFLTAILVEYLFEKRKNKPVSQAVLVTAMLFLLSLPPSVPFCVAVIGIAFGIAFGKEVYGGFGRNVFNPAIVGRLFIYITFPLYMTTGWLKPSLFGLDATTSATPLQILRNGEGGNMWNLLLGWRAGSLGEAPVFLILLAAIYLIWTKTANWRLMVSTYGSAVLLTFLLDVFNVAKALPILPAIVSGSLLFVTVFMATEPITAPKKIKSMWIYGIIIGVSGVIIRTFSLFSEGWSFAILIGNMFAPLLDEIIKDKKTKKVTKTTAGNDASGKKVEA</sequence>
<evidence type="ECO:0000313" key="11">
    <source>
        <dbReference type="Proteomes" id="UP000093740"/>
    </source>
</evidence>
<feature type="transmembrane region" description="Helical" evidence="9">
    <location>
        <begin position="66"/>
        <end position="97"/>
    </location>
</feature>
<feature type="transmembrane region" description="Helical" evidence="9">
    <location>
        <begin position="21"/>
        <end position="46"/>
    </location>
</feature>
<dbReference type="PANTHER" id="PTHR30578:SF1">
    <property type="entry name" value="NA(+)-TRANSLOCATING NADH-QUINONE REDUCTASE SUBUNIT B"/>
    <property type="match status" value="1"/>
</dbReference>
<evidence type="ECO:0000313" key="10">
    <source>
        <dbReference type="EMBL" id="AMW32601.1"/>
    </source>
</evidence>
<evidence type="ECO:0000256" key="1">
    <source>
        <dbReference type="ARBA" id="ARBA00022448"/>
    </source>
</evidence>
<feature type="transmembrane region" description="Helical" evidence="9">
    <location>
        <begin position="221"/>
        <end position="241"/>
    </location>
</feature>
<proteinExistence type="predicted"/>
<feature type="transmembrane region" description="Helical" evidence="9">
    <location>
        <begin position="195"/>
        <end position="215"/>
    </location>
</feature>
<feature type="transmembrane region" description="Helical" evidence="9">
    <location>
        <begin position="253"/>
        <end position="271"/>
    </location>
</feature>
<keyword evidence="2" id="KW-0597">Phosphoprotein</keyword>